<dbReference type="SUPFAM" id="SSF53098">
    <property type="entry name" value="Ribonuclease H-like"/>
    <property type="match status" value="1"/>
</dbReference>
<proteinExistence type="predicted"/>
<accession>A0AAD4YKV7</accession>
<dbReference type="GO" id="GO:0003676">
    <property type="term" value="F:nucleic acid binding"/>
    <property type="evidence" value="ECO:0007669"/>
    <property type="project" value="InterPro"/>
</dbReference>
<keyword evidence="3" id="KW-1185">Reference proteome</keyword>
<evidence type="ECO:0000313" key="3">
    <source>
        <dbReference type="Proteomes" id="UP001054821"/>
    </source>
</evidence>
<dbReference type="AlphaFoldDB" id="A0AAD4YKV7"/>
<feature type="domain" description="Integrase catalytic" evidence="1">
    <location>
        <begin position="1"/>
        <end position="87"/>
    </location>
</feature>
<comment type="caution">
    <text evidence="2">The sequence shown here is derived from an EMBL/GenBank/DDBJ whole genome shotgun (WGS) entry which is preliminary data.</text>
</comment>
<evidence type="ECO:0000259" key="1">
    <source>
        <dbReference type="PROSITE" id="PS50994"/>
    </source>
</evidence>
<organism evidence="2 3">
    <name type="scientific">Prunus dulcis</name>
    <name type="common">Almond</name>
    <name type="synonym">Amygdalus dulcis</name>
    <dbReference type="NCBI Taxonomy" id="3755"/>
    <lineage>
        <taxon>Eukaryota</taxon>
        <taxon>Viridiplantae</taxon>
        <taxon>Streptophyta</taxon>
        <taxon>Embryophyta</taxon>
        <taxon>Tracheophyta</taxon>
        <taxon>Spermatophyta</taxon>
        <taxon>Magnoliopsida</taxon>
        <taxon>eudicotyledons</taxon>
        <taxon>Gunneridae</taxon>
        <taxon>Pentapetalae</taxon>
        <taxon>rosids</taxon>
        <taxon>fabids</taxon>
        <taxon>Rosales</taxon>
        <taxon>Rosaceae</taxon>
        <taxon>Amygdaloideae</taxon>
        <taxon>Amygdaleae</taxon>
        <taxon>Prunus</taxon>
    </lineage>
</organism>
<dbReference type="PANTHER" id="PTHR45835">
    <property type="entry name" value="YALI0A06105P"/>
    <property type="match status" value="1"/>
</dbReference>
<dbReference type="InterPro" id="IPR036397">
    <property type="entry name" value="RNaseH_sf"/>
</dbReference>
<dbReference type="PROSITE" id="PS50994">
    <property type="entry name" value="INTEGRASE"/>
    <property type="match status" value="1"/>
</dbReference>
<reference evidence="2 3" key="1">
    <citation type="journal article" date="2022" name="G3 (Bethesda)">
        <title>Whole-genome sequence and methylome profiling of the almond [Prunus dulcis (Mill.) D.A. Webb] cultivar 'Nonpareil'.</title>
        <authorList>
            <person name="D'Amico-Willman K.M."/>
            <person name="Ouma W.Z."/>
            <person name="Meulia T."/>
            <person name="Sideli G.M."/>
            <person name="Gradziel T.M."/>
            <person name="Fresnedo-Ramirez J."/>
        </authorList>
    </citation>
    <scope>NUCLEOTIDE SEQUENCE [LARGE SCALE GENOMIC DNA]</scope>
    <source>
        <strain evidence="2">Clone GOH B32 T37-40</strain>
    </source>
</reference>
<dbReference type="Gene3D" id="3.30.420.10">
    <property type="entry name" value="Ribonuclease H-like superfamily/Ribonuclease H"/>
    <property type="match status" value="1"/>
</dbReference>
<sequence>MQPLRIPEEKWEHITMDFVFKLSRTSKGHDGIWVIVDRLTKSSHFLPIKETYSLSRLAKLFVEEIVRLHGAPVSIVSDRDTRFTSQF</sequence>
<dbReference type="InterPro" id="IPR012337">
    <property type="entry name" value="RNaseH-like_sf"/>
</dbReference>
<protein>
    <recommendedName>
        <fullName evidence="1">Integrase catalytic domain-containing protein</fullName>
    </recommendedName>
</protein>
<evidence type="ECO:0000313" key="2">
    <source>
        <dbReference type="EMBL" id="KAI5312504.1"/>
    </source>
</evidence>
<dbReference type="PANTHER" id="PTHR45835:SF99">
    <property type="entry name" value="CHROMO DOMAIN-CONTAINING PROTEIN-RELATED"/>
    <property type="match status" value="1"/>
</dbReference>
<dbReference type="EMBL" id="JAJFAZ020000008">
    <property type="protein sequence ID" value="KAI5312504.1"/>
    <property type="molecule type" value="Genomic_DNA"/>
</dbReference>
<name>A0AAD4YKV7_PRUDU</name>
<dbReference type="GO" id="GO:0015074">
    <property type="term" value="P:DNA integration"/>
    <property type="evidence" value="ECO:0007669"/>
    <property type="project" value="InterPro"/>
</dbReference>
<dbReference type="Proteomes" id="UP001054821">
    <property type="component" value="Chromosome 8"/>
</dbReference>
<dbReference type="InterPro" id="IPR001584">
    <property type="entry name" value="Integrase_cat-core"/>
</dbReference>
<gene>
    <name evidence="2" type="ORF">L3X38_041677</name>
</gene>